<name>A0A015JBS2_RHIIW</name>
<dbReference type="AlphaFoldDB" id="A0A015JBS2"/>
<keyword evidence="1" id="KW-0175">Coiled coil</keyword>
<comment type="caution">
    <text evidence="2">The sequence shown here is derived from an EMBL/GenBank/DDBJ whole genome shotgun (WGS) entry which is preliminary data.</text>
</comment>
<evidence type="ECO:0000313" key="2">
    <source>
        <dbReference type="EMBL" id="EXX64370.1"/>
    </source>
</evidence>
<organism evidence="2 3">
    <name type="scientific">Rhizophagus irregularis (strain DAOM 197198w)</name>
    <name type="common">Glomus intraradices</name>
    <dbReference type="NCBI Taxonomy" id="1432141"/>
    <lineage>
        <taxon>Eukaryota</taxon>
        <taxon>Fungi</taxon>
        <taxon>Fungi incertae sedis</taxon>
        <taxon>Mucoromycota</taxon>
        <taxon>Glomeromycotina</taxon>
        <taxon>Glomeromycetes</taxon>
        <taxon>Glomerales</taxon>
        <taxon>Glomeraceae</taxon>
        <taxon>Rhizophagus</taxon>
    </lineage>
</organism>
<feature type="coiled-coil region" evidence="1">
    <location>
        <begin position="185"/>
        <end position="212"/>
    </location>
</feature>
<dbReference type="HOGENOM" id="CLU_1190437_0_0_1"/>
<proteinExistence type="predicted"/>
<gene>
    <name evidence="2" type="ORF">RirG_143380</name>
</gene>
<keyword evidence="3" id="KW-1185">Reference proteome</keyword>
<feature type="coiled-coil region" evidence="1">
    <location>
        <begin position="62"/>
        <end position="142"/>
    </location>
</feature>
<dbReference type="OrthoDB" id="2334834at2759"/>
<sequence length="233" mass="27876">MVYKKYNNQKSTPRERIKLTKKKNKCVSQKNHNKHFFVRKSKKEKEEGKETQKLSQRAVRVASEFFLQNRELREEIIQLRQEVQELQEEVQVREDFSIIKSSQESQVRQELQQQVQQLQQQLSSLQEQLQEASSRDELVEQQQASLPLTNSEQYQLVAENEIMLNDIQERDDFIQRLKNERVNEHLAFRRQISALKENCNRLRRERNAAHHRAEGMIVLLRNRDNSRNPPSSI</sequence>
<accession>A0A015JBS2</accession>
<protein>
    <submittedName>
        <fullName evidence="2">Uncharacterized protein</fullName>
    </submittedName>
</protein>
<evidence type="ECO:0000256" key="1">
    <source>
        <dbReference type="SAM" id="Coils"/>
    </source>
</evidence>
<dbReference type="EMBL" id="JEMT01023311">
    <property type="protein sequence ID" value="EXX64370.1"/>
    <property type="molecule type" value="Genomic_DNA"/>
</dbReference>
<evidence type="ECO:0000313" key="3">
    <source>
        <dbReference type="Proteomes" id="UP000022910"/>
    </source>
</evidence>
<dbReference type="Proteomes" id="UP000022910">
    <property type="component" value="Unassembled WGS sequence"/>
</dbReference>
<reference evidence="2 3" key="1">
    <citation type="submission" date="2014-02" db="EMBL/GenBank/DDBJ databases">
        <title>Single nucleus genome sequencing reveals high similarity among nuclei of an endomycorrhizal fungus.</title>
        <authorList>
            <person name="Lin K."/>
            <person name="Geurts R."/>
            <person name="Zhang Z."/>
            <person name="Limpens E."/>
            <person name="Saunders D.G."/>
            <person name="Mu D."/>
            <person name="Pang E."/>
            <person name="Cao H."/>
            <person name="Cha H."/>
            <person name="Lin T."/>
            <person name="Zhou Q."/>
            <person name="Shang Y."/>
            <person name="Li Y."/>
            <person name="Ivanov S."/>
            <person name="Sharma T."/>
            <person name="Velzen R.V."/>
            <person name="Ruijter N.D."/>
            <person name="Aanen D.K."/>
            <person name="Win J."/>
            <person name="Kamoun S."/>
            <person name="Bisseling T."/>
            <person name="Huang S."/>
        </authorList>
    </citation>
    <scope>NUCLEOTIDE SEQUENCE [LARGE SCALE GENOMIC DNA]</scope>
    <source>
        <strain evidence="3">DAOM197198w</strain>
    </source>
</reference>